<keyword evidence="3 14" id="KW-0813">Transport</keyword>
<dbReference type="PANTHER" id="PTHR36570">
    <property type="entry name" value="DISULFIDE BOND FORMATION PROTEIN B"/>
    <property type="match status" value="1"/>
</dbReference>
<keyword evidence="8 14" id="KW-1133">Transmembrane helix</keyword>
<dbReference type="GO" id="GO:0006457">
    <property type="term" value="P:protein folding"/>
    <property type="evidence" value="ECO:0007669"/>
    <property type="project" value="InterPro"/>
</dbReference>
<dbReference type="GO" id="GO:0009055">
    <property type="term" value="F:electron transfer activity"/>
    <property type="evidence" value="ECO:0007669"/>
    <property type="project" value="UniProtKB-UniRule"/>
</dbReference>
<name>A0A0C4WW21_9GAMM</name>
<keyword evidence="11 14" id="KW-1015">Disulfide bond</keyword>
<evidence type="ECO:0000256" key="11">
    <source>
        <dbReference type="ARBA" id="ARBA00023157"/>
    </source>
</evidence>
<keyword evidence="6 14" id="KW-0812">Transmembrane</keyword>
<evidence type="ECO:0000313" key="16">
    <source>
        <dbReference type="EMBL" id="AJE23082.1"/>
    </source>
</evidence>
<evidence type="ECO:0000256" key="9">
    <source>
        <dbReference type="ARBA" id="ARBA00023002"/>
    </source>
</evidence>
<dbReference type="Gene3D" id="1.20.1550.10">
    <property type="entry name" value="DsbB-like"/>
    <property type="match status" value="1"/>
</dbReference>
<keyword evidence="5" id="KW-0997">Cell inner membrane</keyword>
<sequence>MSLASPRSLFLLAFLGCLALLGGALYLEHGVGLDPCPLCIVQRIFVILFGLVCLAAALHGPALLGRRLYAGFALFAALGGAATAGRQVWLQNIPPEQLPSCLPSLEYMMEALPFQEIVRQVLHGTADCAEVGWTLFGMSLPEWSLLAFVAMILFALFQLLRRV</sequence>
<evidence type="ECO:0000256" key="8">
    <source>
        <dbReference type="ARBA" id="ARBA00022989"/>
    </source>
</evidence>
<dbReference type="AlphaFoldDB" id="A0A0C4WW21"/>
<evidence type="ECO:0000256" key="6">
    <source>
        <dbReference type="ARBA" id="ARBA00022692"/>
    </source>
</evidence>
<feature type="transmembrane region" description="Helical" evidence="15">
    <location>
        <begin position="40"/>
        <end position="58"/>
    </location>
</feature>
<evidence type="ECO:0000256" key="3">
    <source>
        <dbReference type="ARBA" id="ARBA00022448"/>
    </source>
</evidence>
<feature type="topological domain" description="Cytoplasmic" evidence="14">
    <location>
        <begin position="1"/>
        <end position="9"/>
    </location>
</feature>
<reference evidence="16 17" key="1">
    <citation type="journal article" date="2015" name="PLoS ONE">
        <title>Azotobacter Genomes: The Genome of Azotobacter chroococcum NCIMB 8003 (ATCC 4412).</title>
        <authorList>
            <person name="Robson R.L."/>
            <person name="Jones R."/>
            <person name="Robson R.M."/>
            <person name="Schwartz A."/>
            <person name="Richardson T.H."/>
        </authorList>
    </citation>
    <scope>NUCLEOTIDE SEQUENCE [LARGE SCALE GENOMIC DNA]</scope>
    <source>
        <strain evidence="16 17">NCIMB 8003</strain>
    </source>
</reference>
<dbReference type="RefSeq" id="WP_039806467.1">
    <property type="nucleotide sequence ID" value="NZ_CP010415.1"/>
</dbReference>
<gene>
    <name evidence="14 16" type="primary">dsbB</name>
    <name evidence="16" type="ORF">Achr_36910</name>
</gene>
<dbReference type="GO" id="GO:0015035">
    <property type="term" value="F:protein-disulfide reductase activity"/>
    <property type="evidence" value="ECO:0007669"/>
    <property type="project" value="UniProtKB-UniRule"/>
</dbReference>
<feature type="topological domain" description="Cytoplasmic" evidence="14">
    <location>
        <begin position="62"/>
        <end position="67"/>
    </location>
</feature>
<dbReference type="GO" id="GO:0005886">
    <property type="term" value="C:plasma membrane"/>
    <property type="evidence" value="ECO:0007669"/>
    <property type="project" value="UniProtKB-SubCell"/>
</dbReference>
<evidence type="ECO:0000256" key="12">
    <source>
        <dbReference type="ARBA" id="ARBA00023186"/>
    </source>
</evidence>
<dbReference type="KEGG" id="acx:Achr_36910"/>
<dbReference type="InterPro" id="IPR023380">
    <property type="entry name" value="DsbB-like_sf"/>
</dbReference>
<dbReference type="SUPFAM" id="SSF158442">
    <property type="entry name" value="DsbB-like"/>
    <property type="match status" value="1"/>
</dbReference>
<dbReference type="InterPro" id="IPR022920">
    <property type="entry name" value="Disulphide_bond_form_DsbB"/>
</dbReference>
<feature type="transmembrane region" description="Helical" evidence="15">
    <location>
        <begin position="70"/>
        <end position="89"/>
    </location>
</feature>
<dbReference type="Pfam" id="PF02600">
    <property type="entry name" value="DsbB"/>
    <property type="match status" value="1"/>
</dbReference>
<protein>
    <recommendedName>
        <fullName evidence="14">Disulfide bond formation protein B</fullName>
    </recommendedName>
    <alternativeName>
        <fullName evidence="14">Disulfide oxidoreductase</fullName>
    </alternativeName>
</protein>
<accession>A0A0C4WW21</accession>
<keyword evidence="9 14" id="KW-0560">Oxidoreductase</keyword>
<evidence type="ECO:0000256" key="1">
    <source>
        <dbReference type="ARBA" id="ARBA00004429"/>
    </source>
</evidence>
<dbReference type="InterPro" id="IPR003752">
    <property type="entry name" value="DiS_bond_form_DsbB/BdbC"/>
</dbReference>
<keyword evidence="12 14" id="KW-0143">Chaperone</keyword>
<dbReference type="PANTHER" id="PTHR36570:SF3">
    <property type="entry name" value="DISULFIDE BOND FORMATION PROTEIN B"/>
    <property type="match status" value="1"/>
</dbReference>
<dbReference type="InterPro" id="IPR050183">
    <property type="entry name" value="DsbB"/>
</dbReference>
<evidence type="ECO:0000256" key="4">
    <source>
        <dbReference type="ARBA" id="ARBA00022475"/>
    </source>
</evidence>
<feature type="topological domain" description="Periplasmic" evidence="14">
    <location>
        <begin position="27"/>
        <end position="44"/>
    </location>
</feature>
<comment type="caution">
    <text evidence="14">Lacks conserved residue(s) required for the propagation of feature annotation.</text>
</comment>
<comment type="function">
    <text evidence="14">Required for disulfide bond formation in some periplasmic proteins. Acts by oxidizing the DsbA protein.</text>
</comment>
<feature type="disulfide bond" description="Redox-active" evidence="14">
    <location>
        <begin position="36"/>
        <end position="39"/>
    </location>
</feature>
<keyword evidence="17" id="KW-1185">Reference proteome</keyword>
<keyword evidence="7 14" id="KW-0249">Electron transport</keyword>
<dbReference type="HOGENOM" id="CLU_098660_1_1_6"/>
<evidence type="ECO:0000313" key="17">
    <source>
        <dbReference type="Proteomes" id="UP000068210"/>
    </source>
</evidence>
<dbReference type="HAMAP" id="MF_00286">
    <property type="entry name" value="DsbB"/>
    <property type="match status" value="1"/>
</dbReference>
<dbReference type="Proteomes" id="UP000068210">
    <property type="component" value="Chromosome"/>
</dbReference>
<proteinExistence type="inferred from homology"/>
<keyword evidence="10 14" id="KW-0472">Membrane</keyword>
<evidence type="ECO:0000256" key="15">
    <source>
        <dbReference type="SAM" id="Phobius"/>
    </source>
</evidence>
<evidence type="ECO:0000256" key="14">
    <source>
        <dbReference type="HAMAP-Rule" id="MF_00286"/>
    </source>
</evidence>
<evidence type="ECO:0000256" key="5">
    <source>
        <dbReference type="ARBA" id="ARBA00022519"/>
    </source>
</evidence>
<organism evidence="16 17">
    <name type="scientific">Azotobacter chroococcum NCIMB 8003</name>
    <dbReference type="NCBI Taxonomy" id="1328314"/>
    <lineage>
        <taxon>Bacteria</taxon>
        <taxon>Pseudomonadati</taxon>
        <taxon>Pseudomonadota</taxon>
        <taxon>Gammaproteobacteria</taxon>
        <taxon>Pseudomonadales</taxon>
        <taxon>Pseudomonadaceae</taxon>
        <taxon>Azotobacter</taxon>
    </lineage>
</organism>
<dbReference type="EMBL" id="CP010415">
    <property type="protein sequence ID" value="AJE23082.1"/>
    <property type="molecule type" value="Genomic_DNA"/>
</dbReference>
<feature type="topological domain" description="Cytoplasmic" evidence="14">
    <location>
        <begin position="162"/>
        <end position="163"/>
    </location>
</feature>
<dbReference type="STRING" id="1328314.Achr_36910"/>
<feature type="transmembrane region" description="Helical" evidence="15">
    <location>
        <begin position="143"/>
        <end position="160"/>
    </location>
</feature>
<keyword evidence="4 14" id="KW-1003">Cell membrane</keyword>
<evidence type="ECO:0000256" key="2">
    <source>
        <dbReference type="ARBA" id="ARBA00008823"/>
    </source>
</evidence>
<evidence type="ECO:0000256" key="10">
    <source>
        <dbReference type="ARBA" id="ARBA00023136"/>
    </source>
</evidence>
<comment type="similarity">
    <text evidence="2 14">Belongs to the DsbB family.</text>
</comment>
<keyword evidence="13 14" id="KW-0676">Redox-active center</keyword>
<evidence type="ECO:0000256" key="7">
    <source>
        <dbReference type="ARBA" id="ARBA00022982"/>
    </source>
</evidence>
<comment type="subcellular location">
    <subcellularLocation>
        <location evidence="1">Cell inner membrane</location>
        <topology evidence="1">Multi-pass membrane protein</topology>
    </subcellularLocation>
    <subcellularLocation>
        <location evidence="14">Cell membrane</location>
        <topology evidence="14">Multi-pass membrane protein</topology>
    </subcellularLocation>
</comment>
<evidence type="ECO:0000256" key="13">
    <source>
        <dbReference type="ARBA" id="ARBA00023284"/>
    </source>
</evidence>